<protein>
    <submittedName>
        <fullName evidence="1">DUF2256 domain-containing protein</fullName>
    </submittedName>
</protein>
<comment type="caution">
    <text evidence="1">The sequence shown here is derived from an EMBL/GenBank/DDBJ whole genome shotgun (WGS) entry which is preliminary data.</text>
</comment>
<accession>A0A2A2EV28</accession>
<keyword evidence="2" id="KW-1185">Reference proteome</keyword>
<evidence type="ECO:0000313" key="1">
    <source>
        <dbReference type="EMBL" id="PAU76265.1"/>
    </source>
</evidence>
<dbReference type="OrthoDB" id="27194at2"/>
<dbReference type="AlphaFoldDB" id="A0A2A2EV28"/>
<dbReference type="EMBL" id="NSKB01000005">
    <property type="protein sequence ID" value="PAU76265.1"/>
    <property type="molecule type" value="Genomic_DNA"/>
</dbReference>
<dbReference type="PANTHER" id="PTHR37463:SF1">
    <property type="entry name" value="DUF2256 DOMAIN-CONTAINING PROTEIN"/>
    <property type="match status" value="1"/>
</dbReference>
<sequence>MRRSADLPAKQCEQCQRPYQWRRKWARCWDEVRYCSERCRREARLARRLA</sequence>
<gene>
    <name evidence="1" type="ORF">CK498_15455</name>
</gene>
<proteinExistence type="predicted"/>
<name>A0A2A2EV28_9GAMM</name>
<dbReference type="InterPro" id="IPR017136">
    <property type="entry name" value="UCP037205"/>
</dbReference>
<dbReference type="PIRSF" id="PIRSF037205">
    <property type="entry name" value="UCP037205"/>
    <property type="match status" value="1"/>
</dbReference>
<dbReference type="Proteomes" id="UP000217771">
    <property type="component" value="Unassembled WGS sequence"/>
</dbReference>
<dbReference type="RefSeq" id="WP_095621731.1">
    <property type="nucleotide sequence ID" value="NZ_NSKB01000005.1"/>
</dbReference>
<reference evidence="1 2" key="1">
    <citation type="submission" date="2017-08" db="EMBL/GenBank/DDBJ databases">
        <title>Halomonas alkalisoli sp. nov., isolated from saline alkaline soil.</title>
        <authorList>
            <person name="Wang D."/>
            <person name="Zhang G."/>
        </authorList>
    </citation>
    <scope>NUCLEOTIDE SEQUENCE [LARGE SCALE GENOMIC DNA]</scope>
    <source>
        <strain evidence="1 2">WRN001</strain>
    </source>
</reference>
<dbReference type="PANTHER" id="PTHR37463">
    <property type="entry name" value="GSL3115 PROTEIN"/>
    <property type="match status" value="1"/>
</dbReference>
<dbReference type="Pfam" id="PF10013">
    <property type="entry name" value="DUF2256"/>
    <property type="match status" value="1"/>
</dbReference>
<evidence type="ECO:0000313" key="2">
    <source>
        <dbReference type="Proteomes" id="UP000217771"/>
    </source>
</evidence>
<organism evidence="1 2">
    <name type="scientific">Halomonas salipaludis</name>
    <dbReference type="NCBI Taxonomy" id="2032625"/>
    <lineage>
        <taxon>Bacteria</taxon>
        <taxon>Pseudomonadati</taxon>
        <taxon>Pseudomonadota</taxon>
        <taxon>Gammaproteobacteria</taxon>
        <taxon>Oceanospirillales</taxon>
        <taxon>Halomonadaceae</taxon>
        <taxon>Halomonas</taxon>
    </lineage>
</organism>